<dbReference type="RefSeq" id="WP_044883893.1">
    <property type="nucleotide sequence ID" value="NZ_JYFN01000006.1"/>
</dbReference>
<dbReference type="Proteomes" id="UP000032545">
    <property type="component" value="Unassembled WGS sequence"/>
</dbReference>
<gene>
    <name evidence="1" type="ORF">FF36_01132</name>
</gene>
<evidence type="ECO:0008006" key="3">
    <source>
        <dbReference type="Google" id="ProtNLM"/>
    </source>
</evidence>
<comment type="caution">
    <text evidence="1">The sequence shown here is derived from an EMBL/GenBank/DDBJ whole genome shotgun (WGS) entry which is preliminary data.</text>
</comment>
<dbReference type="SUPFAM" id="SSF54427">
    <property type="entry name" value="NTF2-like"/>
    <property type="match status" value="1"/>
</dbReference>
<proteinExistence type="predicted"/>
<dbReference type="OrthoDB" id="9808719at2"/>
<sequence length="152" mass="16218">MSTQPAARHDAHSVGAGSDAATAERLAALADGLYAAWAEPAVSRRDELLADCCVPAVTYANPLGEAAGIIEFADLIGEFLAPYPGHRPVRTSGVDVHHRRARWEWGLRNSIGQIVLAGLDVVTFTERPRLETISTFFGPPPRPVYSFGAAPA</sequence>
<dbReference type="EMBL" id="JYFN01000006">
    <property type="protein sequence ID" value="KJE24405.1"/>
    <property type="molecule type" value="Genomic_DNA"/>
</dbReference>
<organism evidence="1 2">
    <name type="scientific">Frankia torreyi</name>
    <dbReference type="NCBI Taxonomy" id="1856"/>
    <lineage>
        <taxon>Bacteria</taxon>
        <taxon>Bacillati</taxon>
        <taxon>Actinomycetota</taxon>
        <taxon>Actinomycetes</taxon>
        <taxon>Frankiales</taxon>
        <taxon>Frankiaceae</taxon>
        <taxon>Frankia</taxon>
    </lineage>
</organism>
<dbReference type="AlphaFoldDB" id="A0A0D8BK12"/>
<reference evidence="2" key="1">
    <citation type="submission" date="2015-02" db="EMBL/GenBank/DDBJ databases">
        <title>Draft Genome of Frankia sp. CpI1-S.</title>
        <authorList>
            <person name="Oshone R.T."/>
            <person name="Ngom M."/>
            <person name="Ghodhbane-Gtari F."/>
            <person name="Gtari M."/>
            <person name="Morris K."/>
            <person name="Thomas K."/>
            <person name="Sen A."/>
            <person name="Tisa L.S."/>
        </authorList>
    </citation>
    <scope>NUCLEOTIDE SEQUENCE [LARGE SCALE GENOMIC DNA]</scope>
    <source>
        <strain evidence="2">CpI1-S</strain>
    </source>
</reference>
<evidence type="ECO:0000313" key="2">
    <source>
        <dbReference type="Proteomes" id="UP000032545"/>
    </source>
</evidence>
<accession>A0A0D8BK12</accession>
<dbReference type="PATRIC" id="fig|1502723.3.peg.4912"/>
<dbReference type="Gene3D" id="3.10.450.50">
    <property type="match status" value="1"/>
</dbReference>
<dbReference type="InterPro" id="IPR032710">
    <property type="entry name" value="NTF2-like_dom_sf"/>
</dbReference>
<keyword evidence="2" id="KW-1185">Reference proteome</keyword>
<name>A0A0D8BK12_9ACTN</name>
<reference evidence="1 2" key="2">
    <citation type="journal article" date="2016" name="Genome Announc.">
        <title>Permanent Draft Genome Sequences for Two Variants of Frankia sp. Strain CpI1, the First Frankia Strain Isolated from Root Nodules of Comptonia peregrina.</title>
        <authorList>
            <person name="Oshone R."/>
            <person name="Hurst S.G.IV."/>
            <person name="Abebe-Akele F."/>
            <person name="Simpson S."/>
            <person name="Morris K."/>
            <person name="Thomas W.K."/>
            <person name="Tisa L.S."/>
        </authorList>
    </citation>
    <scope>NUCLEOTIDE SEQUENCE [LARGE SCALE GENOMIC DNA]</scope>
    <source>
        <strain evidence="2">CpI1-S</strain>
    </source>
</reference>
<evidence type="ECO:0000313" key="1">
    <source>
        <dbReference type="EMBL" id="KJE24405.1"/>
    </source>
</evidence>
<protein>
    <recommendedName>
        <fullName evidence="3">SnoaL-like domain</fullName>
    </recommendedName>
</protein>